<feature type="compositionally biased region" description="Pro residues" evidence="1">
    <location>
        <begin position="221"/>
        <end position="236"/>
    </location>
</feature>
<dbReference type="Pfam" id="PF04480">
    <property type="entry name" value="DUF559"/>
    <property type="match status" value="1"/>
</dbReference>
<protein>
    <submittedName>
        <fullName evidence="3">DUF559 domain-containing protein</fullName>
    </submittedName>
</protein>
<dbReference type="Proteomes" id="UP001212498">
    <property type="component" value="Unassembled WGS sequence"/>
</dbReference>
<accession>A0ABT4T2A1</accession>
<sequence length="352" mass="37115">MRSWAALPTGKVVRLEGAGPLPLAVDSLPREAPAILTCTAREARSPKALASAILDELDATVLGLFPAWLPDAEGIDGPGGAGLAAVRTLALRTAATSAHFGPFLAELAERALRARPGRLPDLRASLSPEIRPSGFPPEVRAAGLARALAAAFSRRGAALLVDVPEGLSPAGQEALVAAGEWLAHRAGLGIWLSGPLPAVDRVETVLVAEAPSQASDRTPITLPPPETGVPGPPPVAGRPHPGSPVERALESALSGCAWAAGRAWNQMLCPNALASPVRVDLLWQDDWCVVELDGPDHRYAEKFADDRARDVRLQIAGYTVLRFTDVQVLSDPQAVVRHIELLLRNRRASRNG</sequence>
<dbReference type="InterPro" id="IPR007569">
    <property type="entry name" value="DUF559"/>
</dbReference>
<feature type="domain" description="DUF559" evidence="2">
    <location>
        <begin position="279"/>
        <end position="341"/>
    </location>
</feature>
<evidence type="ECO:0000259" key="2">
    <source>
        <dbReference type="Pfam" id="PF04480"/>
    </source>
</evidence>
<gene>
    <name evidence="3" type="ORF">OUY24_23545</name>
</gene>
<name>A0ABT4T2A1_9ACTN</name>
<proteinExistence type="predicted"/>
<comment type="caution">
    <text evidence="3">The sequence shown here is derived from an EMBL/GenBank/DDBJ whole genome shotgun (WGS) entry which is preliminary data.</text>
</comment>
<evidence type="ECO:0000313" key="3">
    <source>
        <dbReference type="EMBL" id="MDA0643612.1"/>
    </source>
</evidence>
<dbReference type="RefSeq" id="WP_271277845.1">
    <property type="nucleotide sequence ID" value="NZ_BAABFD010000004.1"/>
</dbReference>
<evidence type="ECO:0000256" key="1">
    <source>
        <dbReference type="SAM" id="MobiDB-lite"/>
    </source>
</evidence>
<keyword evidence="4" id="KW-1185">Reference proteome</keyword>
<reference evidence="3 4" key="1">
    <citation type="submission" date="2022-11" db="EMBL/GenBank/DDBJ databases">
        <title>Nonomuraea corallina sp. nov., a new species of the genus Nonomuraea isolated from sea side sediment in Thai sea.</title>
        <authorList>
            <person name="Ngamcharungchit C."/>
            <person name="Matsumoto A."/>
            <person name="Suriyachadkun C."/>
            <person name="Panbangred W."/>
            <person name="Inahashi Y."/>
            <person name="Intra B."/>
        </authorList>
    </citation>
    <scope>NUCLEOTIDE SEQUENCE [LARGE SCALE GENOMIC DNA]</scope>
    <source>
        <strain evidence="3 4">DSM 43553</strain>
    </source>
</reference>
<dbReference type="EMBL" id="JAPNUD010000071">
    <property type="protein sequence ID" value="MDA0643612.1"/>
    <property type="molecule type" value="Genomic_DNA"/>
</dbReference>
<dbReference type="Gene3D" id="3.40.960.10">
    <property type="entry name" value="VSR Endonuclease"/>
    <property type="match status" value="1"/>
</dbReference>
<feature type="region of interest" description="Disordered" evidence="1">
    <location>
        <begin position="212"/>
        <end position="244"/>
    </location>
</feature>
<organism evidence="3 4">
    <name type="scientific">Nonomuraea ferruginea</name>
    <dbReference type="NCBI Taxonomy" id="46174"/>
    <lineage>
        <taxon>Bacteria</taxon>
        <taxon>Bacillati</taxon>
        <taxon>Actinomycetota</taxon>
        <taxon>Actinomycetes</taxon>
        <taxon>Streptosporangiales</taxon>
        <taxon>Streptosporangiaceae</taxon>
        <taxon>Nonomuraea</taxon>
    </lineage>
</organism>
<evidence type="ECO:0000313" key="4">
    <source>
        <dbReference type="Proteomes" id="UP001212498"/>
    </source>
</evidence>